<feature type="signal peptide" evidence="17">
    <location>
        <begin position="1"/>
        <end position="20"/>
    </location>
</feature>
<dbReference type="CDD" id="cd04059">
    <property type="entry name" value="Peptidases_S8_Protein_convertases_Kexins_Furin-like"/>
    <property type="match status" value="1"/>
</dbReference>
<evidence type="ECO:0000256" key="13">
    <source>
        <dbReference type="PIRSR" id="PIRSR615500-1"/>
    </source>
</evidence>
<evidence type="ECO:0000256" key="17">
    <source>
        <dbReference type="SAM" id="SignalP"/>
    </source>
</evidence>
<dbReference type="InterPro" id="IPR034182">
    <property type="entry name" value="Kexin/furin"/>
</dbReference>
<comment type="subcellular location">
    <subcellularLocation>
        <location evidence="1">Membrane</location>
    </subcellularLocation>
</comment>
<evidence type="ECO:0000256" key="10">
    <source>
        <dbReference type="ARBA" id="ARBA00023136"/>
    </source>
</evidence>
<feature type="compositionally biased region" description="Basic and acidic residues" evidence="15">
    <location>
        <begin position="819"/>
        <end position="830"/>
    </location>
</feature>
<evidence type="ECO:0000256" key="16">
    <source>
        <dbReference type="SAM" id="Phobius"/>
    </source>
</evidence>
<name>A0A8H5B4D5_9AGAR</name>
<sequence length="830" mass="91333">MKLLPAVWTSLVLHAILVAAATPVKREYDTHDYYALEHKPTDNTSSSLFHVAQALGVEIVEQAGALKDVWLVRIPKEQLVSREEEGVDRVIRAFENLKAKAESRSFARSEEHETARQIVSSINFLERQTLRTLTKRAPPPIKPQEKAEAVAKRLGIQDPLFPQQWHLVNDDYPEHSMNVLPVWDMGYTGKGVATSFIDDGLDFESEDLKDAFDAENSYDFNLHVSLPRPVTQQDSHGTRCAGQVAAQRNAYCGVGIAHGSTVAGVRILGGPITTTDEAIALNYGYQKIDIYSCSWGPPDNGERMEGPRYLVRKAVTEGINNGRGGKGSIFVFASGNGGDSQDQCNFDGYTNSIYSVTVSAVDYKGGHPSYSEACTANMIVAYTSGGGKAITTTDRGKDACTHSHGGTSAAAPNAAGVFALALHARPALTWRDIQHLCVQTAVVVDPEDHGWERTASGRKFNNKYGFGALDAAAYVTAAQRWKLVKPQAWLHTDPVRLNEGKMFDWGKENYTYSGGVEIGPEGIHSKFTITEQMMKDNNLENLEHIDVRVWIEHSKRGDVEVEITSPNGIKSKLAGRRQYDRATTGFPGWRFMSVKHWGENPVGVWTLSVFDQQNIEHTGKVLGWSMALWGESIDPMKATKFVEPVVDNALQPEDDTPPAAPPIHSTSSTTFPRPTENISIGTGTATATAQPTTAPDTDADSELKKWYETMLNSQKWYYMIFGAVIGLLFGVGFWFWRRKVSERKRAEYASLAADDMPMDVVAESQPLQSARGGRQGPSHEDPDSEHSSLISAENARGLGFHTGFLDDDEPTAPKTAPPEYRDDPQTPRAS</sequence>
<dbReference type="FunFam" id="3.40.50.200:FF:000005">
    <property type="entry name" value="Proprotein convertase subtilisin/kexin type 7"/>
    <property type="match status" value="1"/>
</dbReference>
<feature type="active site" description="Charge relay system" evidence="13 14">
    <location>
        <position position="408"/>
    </location>
</feature>
<keyword evidence="7 14" id="KW-0720">Serine protease</keyword>
<dbReference type="Pfam" id="PF01483">
    <property type="entry name" value="P_proprotein"/>
    <property type="match status" value="1"/>
</dbReference>
<protein>
    <recommendedName>
        <fullName evidence="18">P/Homo B domain-containing protein</fullName>
    </recommendedName>
</protein>
<keyword evidence="3 14" id="KW-0645">Protease</keyword>
<feature type="transmembrane region" description="Helical" evidence="16">
    <location>
        <begin position="716"/>
        <end position="736"/>
    </location>
</feature>
<keyword evidence="6 14" id="KW-0378">Hydrolase</keyword>
<dbReference type="AlphaFoldDB" id="A0A8H5B4D5"/>
<keyword evidence="8" id="KW-0106">Calcium</keyword>
<keyword evidence="11" id="KW-0865">Zymogen</keyword>
<dbReference type="InterPro" id="IPR015500">
    <property type="entry name" value="Peptidase_S8_subtilisin-rel"/>
</dbReference>
<dbReference type="InterPro" id="IPR036852">
    <property type="entry name" value="Peptidase_S8/S53_dom_sf"/>
</dbReference>
<evidence type="ECO:0000256" key="12">
    <source>
        <dbReference type="ARBA" id="ARBA00023180"/>
    </source>
</evidence>
<dbReference type="EMBL" id="JAACJJ010000042">
    <property type="protein sequence ID" value="KAF5316308.1"/>
    <property type="molecule type" value="Genomic_DNA"/>
</dbReference>
<dbReference type="PANTHER" id="PTHR42884:SF14">
    <property type="entry name" value="NEUROENDOCRINE CONVERTASE 1"/>
    <property type="match status" value="1"/>
</dbReference>
<feature type="compositionally biased region" description="Basic and acidic residues" evidence="15">
    <location>
        <begin position="777"/>
        <end position="786"/>
    </location>
</feature>
<keyword evidence="4 16" id="KW-0812">Transmembrane</keyword>
<feature type="compositionally biased region" description="Low complexity" evidence="15">
    <location>
        <begin position="681"/>
        <end position="696"/>
    </location>
</feature>
<dbReference type="InterPro" id="IPR022398">
    <property type="entry name" value="Peptidase_S8_His-AS"/>
</dbReference>
<dbReference type="GO" id="GO:0016485">
    <property type="term" value="P:protein processing"/>
    <property type="evidence" value="ECO:0007669"/>
    <property type="project" value="TreeGrafter"/>
</dbReference>
<evidence type="ECO:0000313" key="19">
    <source>
        <dbReference type="EMBL" id="KAF5316308.1"/>
    </source>
</evidence>
<reference evidence="19 20" key="1">
    <citation type="journal article" date="2020" name="ISME J.">
        <title>Uncovering the hidden diversity of litter-decomposition mechanisms in mushroom-forming fungi.</title>
        <authorList>
            <person name="Floudas D."/>
            <person name="Bentzer J."/>
            <person name="Ahren D."/>
            <person name="Johansson T."/>
            <person name="Persson P."/>
            <person name="Tunlid A."/>
        </authorList>
    </citation>
    <scope>NUCLEOTIDE SEQUENCE [LARGE SCALE GENOMIC DNA]</scope>
    <source>
        <strain evidence="19 20">CBS 101986</strain>
    </source>
</reference>
<evidence type="ECO:0000256" key="3">
    <source>
        <dbReference type="ARBA" id="ARBA00022670"/>
    </source>
</evidence>
<dbReference type="SUPFAM" id="SSF49785">
    <property type="entry name" value="Galactose-binding domain-like"/>
    <property type="match status" value="1"/>
</dbReference>
<keyword evidence="9 16" id="KW-1133">Transmembrane helix</keyword>
<dbReference type="Pfam" id="PF00082">
    <property type="entry name" value="Peptidase_S8"/>
    <property type="match status" value="1"/>
</dbReference>
<evidence type="ECO:0000256" key="14">
    <source>
        <dbReference type="PROSITE-ProRule" id="PRU01240"/>
    </source>
</evidence>
<keyword evidence="10 16" id="KW-0472">Membrane</keyword>
<evidence type="ECO:0000256" key="1">
    <source>
        <dbReference type="ARBA" id="ARBA00004370"/>
    </source>
</evidence>
<evidence type="ECO:0000256" key="15">
    <source>
        <dbReference type="SAM" id="MobiDB-lite"/>
    </source>
</evidence>
<feature type="active site" description="Charge relay system" evidence="13 14">
    <location>
        <position position="236"/>
    </location>
</feature>
<feature type="domain" description="P/Homo B" evidence="18">
    <location>
        <begin position="484"/>
        <end position="634"/>
    </location>
</feature>
<dbReference type="PRINTS" id="PR00723">
    <property type="entry name" value="SUBTILISIN"/>
</dbReference>
<dbReference type="Gene3D" id="2.60.120.260">
    <property type="entry name" value="Galactose-binding domain-like"/>
    <property type="match status" value="1"/>
</dbReference>
<organism evidence="19 20">
    <name type="scientific">Psilocybe cf. subviscida</name>
    <dbReference type="NCBI Taxonomy" id="2480587"/>
    <lineage>
        <taxon>Eukaryota</taxon>
        <taxon>Fungi</taxon>
        <taxon>Dikarya</taxon>
        <taxon>Basidiomycota</taxon>
        <taxon>Agaricomycotina</taxon>
        <taxon>Agaricomycetes</taxon>
        <taxon>Agaricomycetidae</taxon>
        <taxon>Agaricales</taxon>
        <taxon>Agaricineae</taxon>
        <taxon>Strophariaceae</taxon>
        <taxon>Psilocybe</taxon>
    </lineage>
</organism>
<comment type="caution">
    <text evidence="19">The sequence shown here is derived from an EMBL/GenBank/DDBJ whole genome shotgun (WGS) entry which is preliminary data.</text>
</comment>
<evidence type="ECO:0000259" key="18">
    <source>
        <dbReference type="PROSITE" id="PS51829"/>
    </source>
</evidence>
<evidence type="ECO:0000256" key="11">
    <source>
        <dbReference type="ARBA" id="ARBA00023145"/>
    </source>
</evidence>
<keyword evidence="5 17" id="KW-0732">Signal</keyword>
<keyword evidence="12" id="KW-0325">Glycoprotein</keyword>
<evidence type="ECO:0000256" key="5">
    <source>
        <dbReference type="ARBA" id="ARBA00022729"/>
    </source>
</evidence>
<dbReference type="PROSITE" id="PS51829">
    <property type="entry name" value="P_HOMO_B"/>
    <property type="match status" value="1"/>
</dbReference>
<dbReference type="PROSITE" id="PS00137">
    <property type="entry name" value="SUBTILASE_HIS"/>
    <property type="match status" value="1"/>
</dbReference>
<dbReference type="GO" id="GO:0007323">
    <property type="term" value="P:peptide pheromone maturation"/>
    <property type="evidence" value="ECO:0007669"/>
    <property type="project" value="UniProtKB-ARBA"/>
</dbReference>
<evidence type="ECO:0000256" key="8">
    <source>
        <dbReference type="ARBA" id="ARBA00022837"/>
    </source>
</evidence>
<evidence type="ECO:0000256" key="7">
    <source>
        <dbReference type="ARBA" id="ARBA00022825"/>
    </source>
</evidence>
<evidence type="ECO:0000256" key="6">
    <source>
        <dbReference type="ARBA" id="ARBA00022801"/>
    </source>
</evidence>
<evidence type="ECO:0000256" key="2">
    <source>
        <dbReference type="ARBA" id="ARBA00005325"/>
    </source>
</evidence>
<proteinExistence type="inferred from homology"/>
<feature type="region of interest" description="Disordered" evidence="15">
    <location>
        <begin position="765"/>
        <end position="830"/>
    </location>
</feature>
<dbReference type="InterPro" id="IPR023828">
    <property type="entry name" value="Peptidase_S8_Ser-AS"/>
</dbReference>
<dbReference type="Proteomes" id="UP000567179">
    <property type="component" value="Unassembled WGS sequence"/>
</dbReference>
<dbReference type="InterPro" id="IPR002884">
    <property type="entry name" value="P_dom"/>
</dbReference>
<feature type="chain" id="PRO_5034687578" description="P/Homo B domain-containing protein" evidence="17">
    <location>
        <begin position="21"/>
        <end position="830"/>
    </location>
</feature>
<dbReference type="SUPFAM" id="SSF52743">
    <property type="entry name" value="Subtilisin-like"/>
    <property type="match status" value="1"/>
</dbReference>
<gene>
    <name evidence="19" type="ORF">D9619_006555</name>
</gene>
<dbReference type="InterPro" id="IPR008979">
    <property type="entry name" value="Galactose-bd-like_sf"/>
</dbReference>
<dbReference type="GO" id="GO:0000139">
    <property type="term" value="C:Golgi membrane"/>
    <property type="evidence" value="ECO:0007669"/>
    <property type="project" value="TreeGrafter"/>
</dbReference>
<dbReference type="PROSITE" id="PS00138">
    <property type="entry name" value="SUBTILASE_SER"/>
    <property type="match status" value="1"/>
</dbReference>
<feature type="region of interest" description="Disordered" evidence="15">
    <location>
        <begin position="649"/>
        <end position="699"/>
    </location>
</feature>
<dbReference type="InterPro" id="IPR000209">
    <property type="entry name" value="Peptidase_S8/S53_dom"/>
</dbReference>
<comment type="similarity">
    <text evidence="2">Belongs to the peptidase S8 family. Furin subfamily.</text>
</comment>
<dbReference type="GO" id="GO:0004252">
    <property type="term" value="F:serine-type endopeptidase activity"/>
    <property type="evidence" value="ECO:0007669"/>
    <property type="project" value="UniProtKB-UniRule"/>
</dbReference>
<dbReference type="GO" id="GO:0005802">
    <property type="term" value="C:trans-Golgi network"/>
    <property type="evidence" value="ECO:0007669"/>
    <property type="project" value="TreeGrafter"/>
</dbReference>
<feature type="active site" description="Charge relay system" evidence="13 14">
    <location>
        <position position="198"/>
    </location>
</feature>
<dbReference type="Gene3D" id="3.40.50.200">
    <property type="entry name" value="Peptidase S8/S53 domain"/>
    <property type="match status" value="1"/>
</dbReference>
<feature type="compositionally biased region" description="Polar residues" evidence="15">
    <location>
        <begin position="664"/>
        <end position="680"/>
    </location>
</feature>
<dbReference type="PROSITE" id="PS51892">
    <property type="entry name" value="SUBTILASE"/>
    <property type="match status" value="1"/>
</dbReference>
<evidence type="ECO:0000313" key="20">
    <source>
        <dbReference type="Proteomes" id="UP000567179"/>
    </source>
</evidence>
<accession>A0A8H5B4D5</accession>
<evidence type="ECO:0000256" key="9">
    <source>
        <dbReference type="ARBA" id="ARBA00022989"/>
    </source>
</evidence>
<evidence type="ECO:0000256" key="4">
    <source>
        <dbReference type="ARBA" id="ARBA00022692"/>
    </source>
</evidence>
<dbReference type="OrthoDB" id="300641at2759"/>
<dbReference type="FunFam" id="2.60.120.260:FF:000026">
    <property type="entry name" value="proprotein convertase subtilisin/kexin type 7"/>
    <property type="match status" value="1"/>
</dbReference>
<dbReference type="PANTHER" id="PTHR42884">
    <property type="entry name" value="PROPROTEIN CONVERTASE SUBTILISIN/KEXIN-RELATED"/>
    <property type="match status" value="1"/>
</dbReference>
<keyword evidence="20" id="KW-1185">Reference proteome</keyword>